<evidence type="ECO:0000313" key="3">
    <source>
        <dbReference type="EMBL" id="GIM07755.1"/>
    </source>
</evidence>
<comment type="caution">
    <text evidence="3">The sequence shown here is derived from an EMBL/GenBank/DDBJ whole genome shotgun (WGS) entry which is preliminary data.</text>
</comment>
<name>A0A8J4GIG2_9CHLO</name>
<protein>
    <recommendedName>
        <fullName evidence="5">Guanylate cyclase domain-containing protein</fullName>
    </recommendedName>
</protein>
<feature type="compositionally biased region" description="Polar residues" evidence="1">
    <location>
        <begin position="1168"/>
        <end position="1178"/>
    </location>
</feature>
<evidence type="ECO:0000313" key="4">
    <source>
        <dbReference type="Proteomes" id="UP000722791"/>
    </source>
</evidence>
<feature type="compositionally biased region" description="Polar residues" evidence="1">
    <location>
        <begin position="1506"/>
        <end position="1515"/>
    </location>
</feature>
<feature type="region of interest" description="Disordered" evidence="1">
    <location>
        <begin position="1496"/>
        <end position="1535"/>
    </location>
</feature>
<dbReference type="InterPro" id="IPR029787">
    <property type="entry name" value="Nucleotide_cyclase"/>
</dbReference>
<dbReference type="Gene3D" id="3.30.70.1230">
    <property type="entry name" value="Nucleotide cyclase"/>
    <property type="match status" value="3"/>
</dbReference>
<keyword evidence="2" id="KW-0812">Transmembrane</keyword>
<evidence type="ECO:0008006" key="5">
    <source>
        <dbReference type="Google" id="ProtNLM"/>
    </source>
</evidence>
<sequence length="1696" mass="175990">MSPATSSMEDGNGLRGISSIVTVFILALAVYATIGGVSMRMAYAADVETVSACAASLAPKTSKACITSNYSDGGATVMMDATTLDVRADGLLLWAPCAADPDLDQDAVNMLMLNHSVTGGRSDTSLMVQLYANVSKVPLRHTIAPPAWWETAVSSVSQYDNASETSHSNNILDLSWGVDNYSAWALSPSALSGLYGSGLLQPLEQLLPLIPALTRYWQDVPQVFRDAAGVYDGHVVSIPYSAEVPVLFWRRDLFLQRGLKVPDSWEEALALAGSINGTQAPCIDDSSQTCNYYGFCFGLPDGCFYDGLALSAIWATMVGSYGTKSGLFFNPVNMQALFTGPAMAEAIRIFRRLAELGPLGLGPCGRLPVNAYVKRCFMGLAMASSFKEVSAAFAYGMGGKLGTSMLPGSHVVQSRTSGQLELCTRALCPYGTFIHSDVHNGAVLISRVPYLGRGAFSFSVNRKSKPNHALAALRAITFILTYKDGWGFTTDPGLETLTVRTSHLSPQSIDMWTSAGYNKSDTLEFMAVIADSIGHPCMALPLRLPGGGDIATAMSLVAADAAVNSTSADVLLKVLQDHFNQMLRERYGGDLSLLQQAYWRDIGYNRGSPAGYPLLPPGQSAPQTAQSEGGGNGLKLSTGAILALAVTAAAACLVLMGAAAACTIHRERQLRRDGRRKVLAAPSYSCDSSLCITDIQSSTNLWEDLPTDVMDSGLSIHNGCVRGLLSKHQGYECHTEGDSFVCAFSSAVEAVNFALELQVALMQLPWPQLLLQHPECACVYQSLSGGPPGNGGGVIGGGGGSGAGVGAGGGVGGEYGGGAGGCVDGPGSGLAPSARSHTAMYLHPLMLLAHSPRGKSNRPLDTAGAGTSGGDGCGSSFVDLHEQSTAASMVVGVPNVPPRAQLNSAQGSMSDRVPSGYSRGGRQNSARSAIKPWGAAASAGAMALTVETSPPSRLPAQQQAVMDNEPGRDEVTSWNGATAAATVVDMAAISRATAAIVSAPVAAAAAAAAGGPLTSAATSPFTGPAAAAARTLSTNLSVTNTTTLTIALASASGVSSQQPSGRVLVFRGFRVRVGICSGLTPGRDLVYCKDLSRRTAYSGVCMQLTKMISDAALGGMVLVSESTAERLLPLPRRDMPGLILWHKGRFKLINKEKNCSRKPGGARPAHTRAQTPSQSLSLPTPRGSFTWMLRTSLDSSCEIQDLYQAMPSSLEARQQLLDRVPLRTGPQLLPGILAAPIGDLTLALVQVVGVTTLKSWDDAVARESLNLLYSTAQAQLRLTGGYPAEVDAERGRILAAFTSAVSAIRWLLTLEEDLRCNVVWPQDLLQHELGEELVVTMPAPEEPVGAGPGAARPRSAARQSKEVLSGSASPQGSAAALKSFLTTSRSAAAINTPGGNDRGGGASAKQLVRGRQPPAVLSGALSGAFSGALGAKLTRVGGIPRRRVAPAFVRRSVSDNGFFSEEVARARARAEIAIAAETVEAAGEMAAENGTKAVHTVPAAEPASEPLSSLTSQGHPTPRTPPDARSQLDPASVSLPLPLPLSSPLPAVLLQPSGPLPAPSHLLAVQTAAPAGAGDIAIGNRGPSSLGHDDCAIYSAPLATLESRRAQYTAPQLCASETHSGHYAAAPLFGPPANLRRAAAAAATAAAAAAAGPRPALYGATTALRILRVKSGLCPPPRAADLLPFISPKSAASSRS</sequence>
<dbReference type="PANTHER" id="PTHR43081">
    <property type="entry name" value="ADENYLATE CYCLASE, TERMINAL-DIFFERENTIATION SPECIFIC-RELATED"/>
    <property type="match status" value="1"/>
</dbReference>
<proteinExistence type="predicted"/>
<keyword evidence="2" id="KW-0472">Membrane</keyword>
<feature type="compositionally biased region" description="Low complexity" evidence="1">
    <location>
        <begin position="1339"/>
        <end position="1358"/>
    </location>
</feature>
<dbReference type="Proteomes" id="UP000722791">
    <property type="component" value="Unassembled WGS sequence"/>
</dbReference>
<dbReference type="SUPFAM" id="SSF55073">
    <property type="entry name" value="Nucleotide cyclase"/>
    <property type="match status" value="2"/>
</dbReference>
<reference evidence="3" key="1">
    <citation type="journal article" date="2021" name="Proc. Natl. Acad. Sci. U.S.A.">
        <title>Three genomes in the algal genus Volvox reveal the fate of a haploid sex-determining region after a transition to homothallism.</title>
        <authorList>
            <person name="Yamamoto K."/>
            <person name="Hamaji T."/>
            <person name="Kawai-Toyooka H."/>
            <person name="Matsuzaki R."/>
            <person name="Takahashi F."/>
            <person name="Nishimura Y."/>
            <person name="Kawachi M."/>
            <person name="Noguchi H."/>
            <person name="Minakuchi Y."/>
            <person name="Umen J.G."/>
            <person name="Toyoda A."/>
            <person name="Nozaki H."/>
        </authorList>
    </citation>
    <scope>NUCLEOTIDE SEQUENCE</scope>
    <source>
        <strain evidence="3">NIES-3785</strain>
    </source>
</reference>
<keyword evidence="2" id="KW-1133">Transmembrane helix</keyword>
<dbReference type="InterPro" id="IPR050697">
    <property type="entry name" value="Adenylyl/Guanylyl_Cyclase_3/4"/>
</dbReference>
<feature type="region of interest" description="Disordered" evidence="1">
    <location>
        <begin position="903"/>
        <end position="928"/>
    </location>
</feature>
<feature type="non-terminal residue" evidence="3">
    <location>
        <position position="1"/>
    </location>
</feature>
<organism evidence="3 4">
    <name type="scientific">Volvox reticuliferus</name>
    <dbReference type="NCBI Taxonomy" id="1737510"/>
    <lineage>
        <taxon>Eukaryota</taxon>
        <taxon>Viridiplantae</taxon>
        <taxon>Chlorophyta</taxon>
        <taxon>core chlorophytes</taxon>
        <taxon>Chlorophyceae</taxon>
        <taxon>CS clade</taxon>
        <taxon>Chlamydomonadales</taxon>
        <taxon>Volvocaceae</taxon>
        <taxon>Volvox</taxon>
    </lineage>
</organism>
<dbReference type="Gene3D" id="3.40.190.10">
    <property type="entry name" value="Periplasmic binding protein-like II"/>
    <property type="match status" value="1"/>
</dbReference>
<gene>
    <name evidence="3" type="ORF">Vretimale_11802</name>
</gene>
<dbReference type="PANTHER" id="PTHR43081:SF1">
    <property type="entry name" value="ADENYLATE CYCLASE, TERMINAL-DIFFERENTIATION SPECIFIC"/>
    <property type="match status" value="1"/>
</dbReference>
<dbReference type="SUPFAM" id="SSF53850">
    <property type="entry name" value="Periplasmic binding protein-like II"/>
    <property type="match status" value="1"/>
</dbReference>
<feature type="transmembrane region" description="Helical" evidence="2">
    <location>
        <begin position="16"/>
        <end position="34"/>
    </location>
</feature>
<feature type="region of interest" description="Disordered" evidence="1">
    <location>
        <begin position="1153"/>
        <end position="1178"/>
    </location>
</feature>
<feature type="region of interest" description="Disordered" evidence="1">
    <location>
        <begin position="1339"/>
        <end position="1370"/>
    </location>
</feature>
<evidence type="ECO:0000256" key="1">
    <source>
        <dbReference type="SAM" id="MobiDB-lite"/>
    </source>
</evidence>
<evidence type="ECO:0000256" key="2">
    <source>
        <dbReference type="SAM" id="Phobius"/>
    </source>
</evidence>
<accession>A0A8J4GIG2</accession>
<dbReference type="EMBL" id="BNCQ01000025">
    <property type="protein sequence ID" value="GIM07755.1"/>
    <property type="molecule type" value="Genomic_DNA"/>
</dbReference>